<feature type="domain" description="WSC" evidence="2">
    <location>
        <begin position="145"/>
        <end position="242"/>
    </location>
</feature>
<dbReference type="InterPro" id="IPR002889">
    <property type="entry name" value="WSC_carb-bd"/>
</dbReference>
<dbReference type="PANTHER" id="PTHR45964">
    <property type="entry name" value="WSCD FAMILY MEMBER CG9164"/>
    <property type="match status" value="1"/>
</dbReference>
<comment type="caution">
    <text evidence="3">The sequence shown here is derived from an EMBL/GenBank/DDBJ whole genome shotgun (WGS) entry which is preliminary data.</text>
</comment>
<dbReference type="EMBL" id="CAJVRL010000038">
    <property type="protein sequence ID" value="CAG8950885.1"/>
    <property type="molecule type" value="Genomic_DNA"/>
</dbReference>
<proteinExistence type="predicted"/>
<dbReference type="InterPro" id="IPR051589">
    <property type="entry name" value="Sialate-O-sulfotransferase"/>
</dbReference>
<organism evidence="3 4">
    <name type="scientific">Hymenoscyphus fraxineus</name>
    <dbReference type="NCBI Taxonomy" id="746836"/>
    <lineage>
        <taxon>Eukaryota</taxon>
        <taxon>Fungi</taxon>
        <taxon>Dikarya</taxon>
        <taxon>Ascomycota</taxon>
        <taxon>Pezizomycotina</taxon>
        <taxon>Leotiomycetes</taxon>
        <taxon>Helotiales</taxon>
        <taxon>Helotiaceae</taxon>
        <taxon>Hymenoscyphus</taxon>
    </lineage>
</organism>
<evidence type="ECO:0000313" key="3">
    <source>
        <dbReference type="EMBL" id="CAG8950885.1"/>
    </source>
</evidence>
<keyword evidence="1" id="KW-0677">Repeat</keyword>
<gene>
    <name evidence="3" type="ORF">HYFRA_00003102</name>
</gene>
<evidence type="ECO:0000259" key="2">
    <source>
        <dbReference type="PROSITE" id="PS51212"/>
    </source>
</evidence>
<dbReference type="PANTHER" id="PTHR45964:SF5">
    <property type="entry name" value="WSCD FAMILY MEMBER CG9164"/>
    <property type="match status" value="1"/>
</dbReference>
<evidence type="ECO:0000256" key="1">
    <source>
        <dbReference type="ARBA" id="ARBA00022737"/>
    </source>
</evidence>
<reference evidence="3" key="1">
    <citation type="submission" date="2021-07" db="EMBL/GenBank/DDBJ databases">
        <authorList>
            <person name="Durling M."/>
        </authorList>
    </citation>
    <scope>NUCLEOTIDE SEQUENCE</scope>
</reference>
<accession>A0A9N9PPB9</accession>
<dbReference type="AlphaFoldDB" id="A0A9N9PPB9"/>
<feature type="domain" description="WSC" evidence="2">
    <location>
        <begin position="36"/>
        <end position="129"/>
    </location>
</feature>
<dbReference type="Proteomes" id="UP000696280">
    <property type="component" value="Unassembled WGS sequence"/>
</dbReference>
<evidence type="ECO:0000313" key="4">
    <source>
        <dbReference type="Proteomes" id="UP000696280"/>
    </source>
</evidence>
<dbReference type="OrthoDB" id="5985073at2759"/>
<name>A0A9N9PPB9_9HELO</name>
<dbReference type="Pfam" id="PF01822">
    <property type="entry name" value="WSC"/>
    <property type="match status" value="2"/>
</dbReference>
<keyword evidence="4" id="KW-1185">Reference proteome</keyword>
<dbReference type="SMART" id="SM00321">
    <property type="entry name" value="WSC"/>
    <property type="match status" value="2"/>
</dbReference>
<dbReference type="PROSITE" id="PS51212">
    <property type="entry name" value="WSC"/>
    <property type="match status" value="2"/>
</dbReference>
<protein>
    <recommendedName>
        <fullName evidence="2">WSC domain-containing protein</fullName>
    </recommendedName>
</protein>
<sequence length="249" mass="25523">MKSTISSSALVMGMMTATSSAFVANRVNLATRQAAPYNYLGCYTEGSGVRALGAFNSVNYTTMTIELCASLALPTYTLFGIEFGGECWAANVLGNGASLAPESECSFGCAGNSTEKCGGSDRLSIYSTKSTTPPAPPAHILTAGPYSRIGCYTEGNGTRALSGATKVDYSATTVESCATFCNAEGWAVMGVEYGGECYCGTPTSFAASGSALVADADCNMLCAGSPSEYCGAGNRLDIYRIPPPTAPPA</sequence>